<keyword evidence="1" id="KW-0732">Signal</keyword>
<organism evidence="2 3">
    <name type="scientific">Pristionchus mayeri</name>
    <dbReference type="NCBI Taxonomy" id="1317129"/>
    <lineage>
        <taxon>Eukaryota</taxon>
        <taxon>Metazoa</taxon>
        <taxon>Ecdysozoa</taxon>
        <taxon>Nematoda</taxon>
        <taxon>Chromadorea</taxon>
        <taxon>Rhabditida</taxon>
        <taxon>Rhabditina</taxon>
        <taxon>Diplogasteromorpha</taxon>
        <taxon>Diplogasteroidea</taxon>
        <taxon>Neodiplogasteridae</taxon>
        <taxon>Pristionchus</taxon>
    </lineage>
</organism>
<proteinExistence type="predicted"/>
<feature type="signal peptide" evidence="1">
    <location>
        <begin position="1"/>
        <end position="18"/>
    </location>
</feature>
<dbReference type="Proteomes" id="UP001328107">
    <property type="component" value="Unassembled WGS sequence"/>
</dbReference>
<name>A0AAN5CGX3_9BILA</name>
<reference evidence="3" key="1">
    <citation type="submission" date="2022-10" db="EMBL/GenBank/DDBJ databases">
        <title>Genome assembly of Pristionchus species.</title>
        <authorList>
            <person name="Yoshida K."/>
            <person name="Sommer R.J."/>
        </authorList>
    </citation>
    <scope>NUCLEOTIDE SEQUENCE [LARGE SCALE GENOMIC DNA]</scope>
    <source>
        <strain evidence="3">RS5460</strain>
    </source>
</reference>
<keyword evidence="3" id="KW-1185">Reference proteome</keyword>
<evidence type="ECO:0000256" key="1">
    <source>
        <dbReference type="SAM" id="SignalP"/>
    </source>
</evidence>
<sequence length="95" mass="10635">GMLWALSGLLHLTYNTFAYPESHVQFPHSEVIVNEEIVVPWPYGPASFKCSGGCRVYSPTQSDFVTIQEKSGKIYKSLRELSNMKPGQPYELPVG</sequence>
<gene>
    <name evidence="2" type="ORF">PMAYCL1PPCAC_14044</name>
</gene>
<dbReference type="EMBL" id="BTRK01000003">
    <property type="protein sequence ID" value="GMR43849.1"/>
    <property type="molecule type" value="Genomic_DNA"/>
</dbReference>
<evidence type="ECO:0000313" key="2">
    <source>
        <dbReference type="EMBL" id="GMR43849.1"/>
    </source>
</evidence>
<dbReference type="AlphaFoldDB" id="A0AAN5CGX3"/>
<protein>
    <submittedName>
        <fullName evidence="2">Uncharacterized protein</fullName>
    </submittedName>
</protein>
<feature type="non-terminal residue" evidence="2">
    <location>
        <position position="1"/>
    </location>
</feature>
<evidence type="ECO:0000313" key="3">
    <source>
        <dbReference type="Proteomes" id="UP001328107"/>
    </source>
</evidence>
<feature type="chain" id="PRO_5042832098" evidence="1">
    <location>
        <begin position="19"/>
        <end position="95"/>
    </location>
</feature>
<comment type="caution">
    <text evidence="2">The sequence shown here is derived from an EMBL/GenBank/DDBJ whole genome shotgun (WGS) entry which is preliminary data.</text>
</comment>
<accession>A0AAN5CGX3</accession>
<feature type="non-terminal residue" evidence="2">
    <location>
        <position position="95"/>
    </location>
</feature>